<feature type="compositionally biased region" description="Basic and acidic residues" evidence="9">
    <location>
        <begin position="42"/>
        <end position="52"/>
    </location>
</feature>
<protein>
    <recommendedName>
        <fullName evidence="7">Protein GrpE</fullName>
    </recommendedName>
</protein>
<dbReference type="PANTHER" id="PTHR21237">
    <property type="entry name" value="GRPE PROTEIN"/>
    <property type="match status" value="1"/>
</dbReference>
<evidence type="ECO:0000256" key="2">
    <source>
        <dbReference type="ARBA" id="ARBA00009054"/>
    </source>
</evidence>
<feature type="region of interest" description="Disordered" evidence="9">
    <location>
        <begin position="1"/>
        <end position="55"/>
    </location>
</feature>
<dbReference type="InterPro" id="IPR013805">
    <property type="entry name" value="GrpE_CC"/>
</dbReference>
<dbReference type="GO" id="GO:0051082">
    <property type="term" value="F:unfolded protein binding"/>
    <property type="evidence" value="ECO:0007669"/>
    <property type="project" value="TreeGrafter"/>
</dbReference>
<dbReference type="PANTHER" id="PTHR21237:SF23">
    <property type="entry name" value="GRPE PROTEIN HOMOLOG, MITOCHONDRIAL"/>
    <property type="match status" value="1"/>
</dbReference>
<feature type="region of interest" description="Disordered" evidence="9">
    <location>
        <begin position="210"/>
        <end position="241"/>
    </location>
</feature>
<evidence type="ECO:0000256" key="8">
    <source>
        <dbReference type="RuleBase" id="RU004478"/>
    </source>
</evidence>
<comment type="caution">
    <text evidence="10">The sequence shown here is derived from an EMBL/GenBank/DDBJ whole genome shotgun (WGS) entry which is preliminary data.</text>
</comment>
<evidence type="ECO:0000256" key="6">
    <source>
        <dbReference type="ARBA" id="ARBA00023186"/>
    </source>
</evidence>
<sequence length="241" mass="27297">MRFNGGEMLSGNANQHGQRDYGNQEAGGSTHKNKDASQSTAERAERNEETKMPYDQLLRAYEEEKKRAEGYLARIGYLQADYENLRNRSDRQITEAKKYANEALLCELLEIADELELALNNARSKNNSTEVNKAIIEGVEMTLKKLNKTFEKEGVCPIKCRHKPFDPSLHAAIGTVETSKFDEGTVMEEVRRGYVMKEKVIRPSLVKVAVNPQSKAPPHVDEEQPKINGDLNQTKDLKEEK</sequence>
<dbReference type="Gene3D" id="2.30.22.10">
    <property type="entry name" value="Head domain of nucleotide exchange factor GrpE"/>
    <property type="match status" value="1"/>
</dbReference>
<evidence type="ECO:0000256" key="5">
    <source>
        <dbReference type="ARBA" id="ARBA00023016"/>
    </source>
</evidence>
<dbReference type="SUPFAM" id="SSF51064">
    <property type="entry name" value="Head domain of nucleotide exchange factor GrpE"/>
    <property type="match status" value="1"/>
</dbReference>
<dbReference type="Gene3D" id="3.90.20.20">
    <property type="match status" value="1"/>
</dbReference>
<keyword evidence="4" id="KW-0963">Cytoplasm</keyword>
<dbReference type="FunFam" id="2.30.22.10:FF:000001">
    <property type="entry name" value="Protein GrpE"/>
    <property type="match status" value="1"/>
</dbReference>
<comment type="similarity">
    <text evidence="2 8">Belongs to the GrpE family.</text>
</comment>
<dbReference type="AlphaFoldDB" id="A0A7C3IXF7"/>
<reference evidence="10" key="1">
    <citation type="journal article" date="2020" name="mSystems">
        <title>Genome- and Community-Level Interaction Insights into Carbon Utilization and Element Cycling Functions of Hydrothermarchaeota in Hydrothermal Sediment.</title>
        <authorList>
            <person name="Zhou Z."/>
            <person name="Liu Y."/>
            <person name="Xu W."/>
            <person name="Pan J."/>
            <person name="Luo Z.H."/>
            <person name="Li M."/>
        </authorList>
    </citation>
    <scope>NUCLEOTIDE SEQUENCE [LARGE SCALE GENOMIC DNA]</scope>
    <source>
        <strain evidence="10">SpSt-468</strain>
    </source>
</reference>
<dbReference type="InterPro" id="IPR009012">
    <property type="entry name" value="GrpE_head"/>
</dbReference>
<dbReference type="EMBL" id="DSTX01000007">
    <property type="protein sequence ID" value="HFK20610.1"/>
    <property type="molecule type" value="Genomic_DNA"/>
</dbReference>
<evidence type="ECO:0000256" key="7">
    <source>
        <dbReference type="RuleBase" id="RU000639"/>
    </source>
</evidence>
<dbReference type="GO" id="GO:0051087">
    <property type="term" value="F:protein-folding chaperone binding"/>
    <property type="evidence" value="ECO:0007669"/>
    <property type="project" value="InterPro"/>
</dbReference>
<dbReference type="InterPro" id="IPR000740">
    <property type="entry name" value="GrpE"/>
</dbReference>
<evidence type="ECO:0000313" key="10">
    <source>
        <dbReference type="EMBL" id="HFK20610.1"/>
    </source>
</evidence>
<dbReference type="GO" id="GO:0000774">
    <property type="term" value="F:adenyl-nucleotide exchange factor activity"/>
    <property type="evidence" value="ECO:0007669"/>
    <property type="project" value="InterPro"/>
</dbReference>
<gene>
    <name evidence="10" type="primary">grpE</name>
    <name evidence="10" type="ORF">ENS19_04925</name>
</gene>
<dbReference type="SUPFAM" id="SSF58014">
    <property type="entry name" value="Coiled-coil domain of nucleotide exchange factor GrpE"/>
    <property type="match status" value="1"/>
</dbReference>
<comment type="function">
    <text evidence="7">Participates actively in the response to hyperosmotic and heat shock by preventing the aggregation of stress-denatured proteins, in association with DnaK and GrpE. It is the nucleotide exchange factor for DnaK and may function as a thermosensor. Unfolded proteins bind initially to DnaJ; upon interaction with the DnaJ-bound protein, DnaK hydrolyzes its bound ATP, resulting in the formation of a stable complex. GrpE releases ADP from DnaK; ATP binding to DnaK triggers the release of the substrate protein, thus completing the reaction cycle. Several rounds of ATP-dependent interactions between DnaJ, DnaK and GrpE are required for fully efficient folding.</text>
</comment>
<dbReference type="PRINTS" id="PR00773">
    <property type="entry name" value="GRPEPROTEIN"/>
</dbReference>
<evidence type="ECO:0000256" key="4">
    <source>
        <dbReference type="ARBA" id="ARBA00022490"/>
    </source>
</evidence>
<comment type="subunit">
    <text evidence="3">Homodimer.</text>
</comment>
<dbReference type="Pfam" id="PF01025">
    <property type="entry name" value="GrpE"/>
    <property type="match status" value="1"/>
</dbReference>
<dbReference type="GO" id="GO:0006457">
    <property type="term" value="P:protein folding"/>
    <property type="evidence" value="ECO:0007669"/>
    <property type="project" value="InterPro"/>
</dbReference>
<dbReference type="CDD" id="cd00446">
    <property type="entry name" value="GrpE"/>
    <property type="match status" value="1"/>
</dbReference>
<keyword evidence="5 7" id="KW-0346">Stress response</keyword>
<keyword evidence="6 7" id="KW-0143">Chaperone</keyword>
<proteinExistence type="inferred from homology"/>
<dbReference type="PROSITE" id="PS01071">
    <property type="entry name" value="GRPE"/>
    <property type="match status" value="1"/>
</dbReference>
<dbReference type="GO" id="GO:0005737">
    <property type="term" value="C:cytoplasm"/>
    <property type="evidence" value="ECO:0007669"/>
    <property type="project" value="UniProtKB-SubCell"/>
</dbReference>
<accession>A0A7C3IXF7</accession>
<evidence type="ECO:0000256" key="3">
    <source>
        <dbReference type="ARBA" id="ARBA00011738"/>
    </source>
</evidence>
<dbReference type="GO" id="GO:0042803">
    <property type="term" value="F:protein homodimerization activity"/>
    <property type="evidence" value="ECO:0007669"/>
    <property type="project" value="InterPro"/>
</dbReference>
<evidence type="ECO:0000256" key="1">
    <source>
        <dbReference type="ARBA" id="ARBA00004496"/>
    </source>
</evidence>
<name>A0A7C3IXF7_9CREN</name>
<comment type="subcellular location">
    <subcellularLocation>
        <location evidence="1">Cytoplasm</location>
    </subcellularLocation>
</comment>
<organism evidence="10">
    <name type="scientific">Candidatus Methanomethylicus mesodigestus</name>
    <dbReference type="NCBI Taxonomy" id="1867258"/>
    <lineage>
        <taxon>Archaea</taxon>
        <taxon>Thermoproteota</taxon>
        <taxon>Methanosuratincolia</taxon>
        <taxon>Candidatus Methanomethylicales</taxon>
        <taxon>Candidatus Methanomethylicaceae</taxon>
        <taxon>Candidatus Methanomethylicus</taxon>
    </lineage>
</organism>
<evidence type="ECO:0000256" key="9">
    <source>
        <dbReference type="SAM" id="MobiDB-lite"/>
    </source>
</evidence>
<dbReference type="HAMAP" id="MF_01151">
    <property type="entry name" value="GrpE"/>
    <property type="match status" value="1"/>
</dbReference>